<organism evidence="1 2">
    <name type="scientific">Streptomyces carminius</name>
    <dbReference type="NCBI Taxonomy" id="2665496"/>
    <lineage>
        <taxon>Bacteria</taxon>
        <taxon>Bacillati</taxon>
        <taxon>Actinomycetota</taxon>
        <taxon>Actinomycetes</taxon>
        <taxon>Kitasatosporales</taxon>
        <taxon>Streptomycetaceae</taxon>
        <taxon>Streptomyces</taxon>
    </lineage>
</organism>
<dbReference type="EMBL" id="PGGW01000058">
    <property type="protein sequence ID" value="PJE96573.1"/>
    <property type="molecule type" value="Genomic_DNA"/>
</dbReference>
<name>A0A2M8LXA2_9ACTN</name>
<evidence type="ECO:0000313" key="2">
    <source>
        <dbReference type="Proteomes" id="UP000230407"/>
    </source>
</evidence>
<gene>
    <name evidence="1" type="ORF">CUT44_18675</name>
</gene>
<evidence type="ECO:0000313" key="1">
    <source>
        <dbReference type="EMBL" id="PJE96573.1"/>
    </source>
</evidence>
<protein>
    <submittedName>
        <fullName evidence="1">Uncharacterized protein</fullName>
    </submittedName>
</protein>
<keyword evidence="2" id="KW-1185">Reference proteome</keyword>
<proteinExistence type="predicted"/>
<dbReference type="Proteomes" id="UP000230407">
    <property type="component" value="Unassembled WGS sequence"/>
</dbReference>
<reference evidence="1 2" key="1">
    <citation type="submission" date="2017-11" db="EMBL/GenBank/DDBJ databases">
        <title>Streptomyces carmine sp. nov., a novel actinomycete isolated from Sophora alopecuroides in Xinjiang, China.</title>
        <authorList>
            <person name="Wang Y."/>
            <person name="Luo X."/>
            <person name="Wan C."/>
            <person name="Zhang L."/>
        </authorList>
    </citation>
    <scope>NUCLEOTIDE SEQUENCE [LARGE SCALE GENOMIC DNA]</scope>
    <source>
        <strain evidence="1 2">TRM SA0054</strain>
    </source>
</reference>
<sequence length="74" mass="7952">MAPEPGTYVYDPERGEVGEYVAREVDRAGPCARIRPVGGGQEWVADLAGLRPATACERLRAVLGAANAGRRWGR</sequence>
<comment type="caution">
    <text evidence="1">The sequence shown here is derived from an EMBL/GenBank/DDBJ whole genome shotgun (WGS) entry which is preliminary data.</text>
</comment>
<dbReference type="AlphaFoldDB" id="A0A2M8LXA2"/>
<accession>A0A2M8LXA2</accession>